<dbReference type="PANTHER" id="PTHR32063">
    <property type="match status" value="1"/>
</dbReference>
<keyword evidence="1" id="KW-1133">Transmembrane helix</keyword>
<feature type="transmembrane region" description="Helical" evidence="1">
    <location>
        <begin position="440"/>
        <end position="458"/>
    </location>
</feature>
<keyword evidence="3" id="KW-1185">Reference proteome</keyword>
<dbReference type="SUPFAM" id="SSF82693">
    <property type="entry name" value="Multidrug efflux transporter AcrB pore domain, PN1, PN2, PC1 and PC2 subdomains"/>
    <property type="match status" value="2"/>
</dbReference>
<dbReference type="Gene3D" id="1.20.1640.10">
    <property type="entry name" value="Multidrug efflux transporter AcrB transmembrane domain"/>
    <property type="match status" value="2"/>
</dbReference>
<dbReference type="PRINTS" id="PR00702">
    <property type="entry name" value="ACRIFLAVINRP"/>
</dbReference>
<dbReference type="SUPFAM" id="SSF82866">
    <property type="entry name" value="Multidrug efflux transporter AcrB transmembrane domain"/>
    <property type="match status" value="2"/>
</dbReference>
<dbReference type="Proteomes" id="UP000601099">
    <property type="component" value="Unassembled WGS sequence"/>
</dbReference>
<organism evidence="2 3">
    <name type="scientific">Hymenobacter guriensis</name>
    <dbReference type="NCBI Taxonomy" id="2793065"/>
    <lineage>
        <taxon>Bacteria</taxon>
        <taxon>Pseudomonadati</taxon>
        <taxon>Bacteroidota</taxon>
        <taxon>Cytophagia</taxon>
        <taxon>Cytophagales</taxon>
        <taxon>Hymenobacteraceae</taxon>
        <taxon>Hymenobacter</taxon>
    </lineage>
</organism>
<feature type="transmembrane region" description="Helical" evidence="1">
    <location>
        <begin position="361"/>
        <end position="381"/>
    </location>
</feature>
<feature type="transmembrane region" description="Helical" evidence="1">
    <location>
        <begin position="337"/>
        <end position="354"/>
    </location>
</feature>
<dbReference type="InterPro" id="IPR027463">
    <property type="entry name" value="AcrB_DN_DC_subdom"/>
</dbReference>
<evidence type="ECO:0000313" key="2">
    <source>
        <dbReference type="EMBL" id="MBG8556125.1"/>
    </source>
</evidence>
<dbReference type="Gene3D" id="3.30.70.1320">
    <property type="entry name" value="Multidrug efflux transporter AcrB pore domain like"/>
    <property type="match status" value="1"/>
</dbReference>
<accession>A0ABS0L895</accession>
<dbReference type="RefSeq" id="WP_196957143.1">
    <property type="nucleotide sequence ID" value="NZ_JADWYK010000020.1"/>
</dbReference>
<feature type="transmembrane region" description="Helical" evidence="1">
    <location>
        <begin position="958"/>
        <end position="978"/>
    </location>
</feature>
<feature type="transmembrane region" description="Helical" evidence="1">
    <location>
        <begin position="470"/>
        <end position="496"/>
    </location>
</feature>
<reference evidence="2 3" key="1">
    <citation type="submission" date="2020-11" db="EMBL/GenBank/DDBJ databases">
        <title>Hymenobacter sp.</title>
        <authorList>
            <person name="Kim M.K."/>
        </authorList>
    </citation>
    <scope>NUCLEOTIDE SEQUENCE [LARGE SCALE GENOMIC DNA]</scope>
    <source>
        <strain evidence="2 3">BT594</strain>
    </source>
</reference>
<sequence>MKWIIESALRLRLVVVILFGVLLVAGLQVVRNTPLDVFPEFAPPYVEVQTEAPGLSTAEVEALVSVPLENALNGTPDVKKIRSKSVLGLSSVVLYFPQGIDINNARQAVQERLARVAPTLPGVARPPVMLSPLSSTSRVLKIGVSSDSLTQVEMTTLARWSIRPRLMAVPGVANVAIWGQRDRQLQVLVNPEQLRTLGLTLAEVEKATADATSLAGGGFIDSPNQRLAVSQSSAIQSAADLAQMPVTFRNGVSLKLGEVAQVVEGFPAPIGDAVINDGPGLLLIVEKQPGANTLDVTRQVEAALNAMRPGLKGLEIDSTIFRPATFIEMSLSNLNKSLLIGCVLVVLVLLFFLYEWRTALISALALPTSLIAAALALRYSGKTIDTMVLAGLIIALGEVVDDAIIDVENIMRRLRLNHEAGSPKTAFAVVYEASMEVRSAVIYGSVIVALVLLPIFLLPGLSGAFFQPLAFAYVLAILASLFVALTLTPALALLLLPKAAEKKSKDAPVVAWLKRHYARVLPSLLAQPKRVAWSLTGVAVVSMLLVPFFGQEFLPNFKEYDFLMHWVEKPGTSLQAMSRITVRASKELRAIPGVRNFGAHIGRAEVADEVVGPNFTELWISVDPKVDYEATVAKIQTVVDGYPGLYRDLLTYLRERIKEVLTGTSATIVVRIFGPDLDQLYTKAKEVGAKLEGVEGVVDLKVQQQTLVPQIQVKIKPEAAARFGLNPGTVLQVISTLVKGRKVGEIYQEQKIFDVAVWGQPAVRSDFGAVRELLVGLPGGGAVPLKEVADVRIVPTPNEITREASSRRIDVTLNVRGRDLGSVARDVQAQVDGVAFSAGYHPEILGEYAERQASQNRMALLVCLSLIGIFLVLYTDFGTVRLATLGILSLFFAVSGCLLAAFLTGGVLSLGSIVGFITVLGVAARNSIMLVSHYQHLEREEGMPFGKELIIRGSLERVSPIIMTALTSVLALLPIILAGNEPGSEIEHPMSVVILGGVITSTVLNLLGMPALYWAFGRKAGIPSDSANQ</sequence>
<gene>
    <name evidence="2" type="ORF">I5L79_21450</name>
</gene>
<feature type="transmembrane region" description="Helical" evidence="1">
    <location>
        <begin position="531"/>
        <end position="550"/>
    </location>
</feature>
<proteinExistence type="predicted"/>
<comment type="caution">
    <text evidence="2">The sequence shown here is derived from an EMBL/GenBank/DDBJ whole genome shotgun (WGS) entry which is preliminary data.</text>
</comment>
<dbReference type="Gene3D" id="3.30.70.1430">
    <property type="entry name" value="Multidrug efflux transporter AcrB pore domain"/>
    <property type="match status" value="2"/>
</dbReference>
<dbReference type="InterPro" id="IPR001036">
    <property type="entry name" value="Acrflvin-R"/>
</dbReference>
<dbReference type="SUPFAM" id="SSF82714">
    <property type="entry name" value="Multidrug efflux transporter AcrB TolC docking domain, DN and DC subdomains"/>
    <property type="match status" value="2"/>
</dbReference>
<dbReference type="Gene3D" id="3.30.2090.10">
    <property type="entry name" value="Multidrug efflux transporter AcrB TolC docking domain, DN and DC subdomains"/>
    <property type="match status" value="2"/>
</dbReference>
<dbReference type="Pfam" id="PF00873">
    <property type="entry name" value="ACR_tran"/>
    <property type="match status" value="1"/>
</dbReference>
<feature type="transmembrane region" description="Helical" evidence="1">
    <location>
        <begin position="858"/>
        <end position="875"/>
    </location>
</feature>
<dbReference type="Gene3D" id="3.30.70.1440">
    <property type="entry name" value="Multidrug efflux transporter AcrB pore domain"/>
    <property type="match status" value="1"/>
</dbReference>
<evidence type="ECO:0000256" key="1">
    <source>
        <dbReference type="SAM" id="Phobius"/>
    </source>
</evidence>
<protein>
    <submittedName>
        <fullName evidence="2">Efflux RND transporter permease subunit</fullName>
    </submittedName>
</protein>
<dbReference type="EMBL" id="JADWYK010000020">
    <property type="protein sequence ID" value="MBG8556125.1"/>
    <property type="molecule type" value="Genomic_DNA"/>
</dbReference>
<dbReference type="PANTHER" id="PTHR32063:SF4">
    <property type="entry name" value="SLR6043 PROTEIN"/>
    <property type="match status" value="1"/>
</dbReference>
<evidence type="ECO:0000313" key="3">
    <source>
        <dbReference type="Proteomes" id="UP000601099"/>
    </source>
</evidence>
<name>A0ABS0L895_9BACT</name>
<keyword evidence="1" id="KW-0472">Membrane</keyword>
<keyword evidence="1" id="KW-0812">Transmembrane</keyword>
<feature type="transmembrane region" description="Helical" evidence="1">
    <location>
        <begin position="990"/>
        <end position="1016"/>
    </location>
</feature>